<reference evidence="4" key="1">
    <citation type="submission" date="2018-05" db="EMBL/GenBank/DDBJ databases">
        <authorList>
            <person name="Liu B.-T."/>
        </authorList>
    </citation>
    <scope>NUCLEOTIDE SEQUENCE [LARGE SCALE GENOMIC DNA]</scope>
    <source>
        <strain evidence="4">WD6-1</strain>
    </source>
</reference>
<evidence type="ECO:0000313" key="3">
    <source>
        <dbReference type="EMBL" id="PWE18772.1"/>
    </source>
</evidence>
<dbReference type="InterPro" id="IPR003791">
    <property type="entry name" value="UPF0178"/>
</dbReference>
<dbReference type="PANTHER" id="PTHR35146:SF1">
    <property type="entry name" value="UPF0178 PROTEIN YAII"/>
    <property type="match status" value="1"/>
</dbReference>
<dbReference type="HAMAP" id="MF_00489">
    <property type="entry name" value="UPF0178"/>
    <property type="match status" value="1"/>
</dbReference>
<dbReference type="EMBL" id="QEXV01000001">
    <property type="protein sequence ID" value="PWE18772.1"/>
    <property type="molecule type" value="Genomic_DNA"/>
</dbReference>
<comment type="caution">
    <text evidence="3">The sequence shown here is derived from an EMBL/GenBank/DDBJ whole genome shotgun (WGS) entry which is preliminary data.</text>
</comment>
<name>A0A2U2BXN7_9PROT</name>
<evidence type="ECO:0000256" key="1">
    <source>
        <dbReference type="ARBA" id="ARBA00008522"/>
    </source>
</evidence>
<dbReference type="AlphaFoldDB" id="A0A2U2BXN7"/>
<keyword evidence="4" id="KW-1185">Reference proteome</keyword>
<comment type="similarity">
    <text evidence="1 2">Belongs to the UPF0178 family.</text>
</comment>
<sequence>MCVRCCRPRAAGTRSPRGRSPNSRDAARRAVTVYVDADACPVKDEIIRVAERHRTEIKLVTDGGLMRPRSPWAELVIVPEGPDAADDWIAERIGPGDICVTADIPLADRCVKAGARAIDHRGEAFTAESIGAKLATRNLMTDLRSAGQMDAAGGGRAFSSRDRSDFLQGLERLFQEIRRGR</sequence>
<evidence type="ECO:0000313" key="4">
    <source>
        <dbReference type="Proteomes" id="UP000245168"/>
    </source>
</evidence>
<gene>
    <name evidence="3" type="ORF">DDZ18_04045</name>
</gene>
<dbReference type="NCBIfam" id="NF001095">
    <property type="entry name" value="PRK00124.1"/>
    <property type="match status" value="1"/>
</dbReference>
<dbReference type="Pfam" id="PF02639">
    <property type="entry name" value="DUF188"/>
    <property type="match status" value="1"/>
</dbReference>
<dbReference type="PANTHER" id="PTHR35146">
    <property type="entry name" value="UPF0178 PROTEIN YAII"/>
    <property type="match status" value="1"/>
</dbReference>
<organism evidence="3 4">
    <name type="scientific">Marinicauda salina</name>
    <dbReference type="NCBI Taxonomy" id="2135793"/>
    <lineage>
        <taxon>Bacteria</taxon>
        <taxon>Pseudomonadati</taxon>
        <taxon>Pseudomonadota</taxon>
        <taxon>Alphaproteobacteria</taxon>
        <taxon>Maricaulales</taxon>
        <taxon>Maricaulaceae</taxon>
        <taxon>Marinicauda</taxon>
    </lineage>
</organism>
<evidence type="ECO:0000256" key="2">
    <source>
        <dbReference type="HAMAP-Rule" id="MF_00489"/>
    </source>
</evidence>
<accession>A0A2U2BXN7</accession>
<dbReference type="Proteomes" id="UP000245168">
    <property type="component" value="Unassembled WGS sequence"/>
</dbReference>
<protein>
    <recommendedName>
        <fullName evidence="2">UPF0178 protein DDZ18_04045</fullName>
    </recommendedName>
</protein>
<dbReference type="OrthoDB" id="9798918at2"/>
<proteinExistence type="inferred from homology"/>
<dbReference type="CDD" id="cd18720">
    <property type="entry name" value="PIN_YqxD-like"/>
    <property type="match status" value="1"/>
</dbReference>